<name>W0RST5_9BACT</name>
<evidence type="ECO:0000313" key="1">
    <source>
        <dbReference type="EMBL" id="AHG92643.1"/>
    </source>
</evidence>
<organism evidence="1 2">
    <name type="scientific">Gemmatirosa kalamazoonensis</name>
    <dbReference type="NCBI Taxonomy" id="861299"/>
    <lineage>
        <taxon>Bacteria</taxon>
        <taxon>Pseudomonadati</taxon>
        <taxon>Gemmatimonadota</taxon>
        <taxon>Gemmatimonadia</taxon>
        <taxon>Gemmatimonadales</taxon>
        <taxon>Gemmatimonadaceae</taxon>
        <taxon>Gemmatirosa</taxon>
    </lineage>
</organism>
<keyword evidence="1" id="KW-0614">Plasmid</keyword>
<gene>
    <name evidence="1" type="ORF">J421_5108</name>
</gene>
<protein>
    <submittedName>
        <fullName evidence="1">Transglutaminase family protein cysteine peptidase BTLCP</fullName>
    </submittedName>
</protein>
<keyword evidence="2" id="KW-1185">Reference proteome</keyword>
<dbReference type="Proteomes" id="UP000019151">
    <property type="component" value="Plasmid 1"/>
</dbReference>
<dbReference type="EMBL" id="CP007129">
    <property type="protein sequence ID" value="AHG92643.1"/>
    <property type="molecule type" value="Genomic_DNA"/>
</dbReference>
<dbReference type="AlphaFoldDB" id="W0RST5"/>
<evidence type="ECO:0000313" key="2">
    <source>
        <dbReference type="Proteomes" id="UP000019151"/>
    </source>
</evidence>
<dbReference type="RefSeq" id="WP_025413974.1">
    <property type="nucleotide sequence ID" value="NZ_CP007129.1"/>
</dbReference>
<dbReference type="Gene3D" id="3.10.620.30">
    <property type="match status" value="1"/>
</dbReference>
<sequence length="205" mass="23704">MPAEPIPRLLARLLAPLVERMRPRVRVDDPWERSTATLPVGAFGRGSVRDFHWYFERESQVQVRSIDEVCDWLLGCTYASDRELFNESDFWQHPGTFERLRQGDCEDHALWAWRKLVELGVDAELVAGRWDVTRDDPAHHAWVVFREGGVEFVLESVARTRAAMVRPLAEVRAQYRPHVAVNARFETTAFAGCLLTEHEERAARH</sequence>
<dbReference type="HOGENOM" id="CLU_1335928_0_0_0"/>
<reference evidence="1 2" key="1">
    <citation type="journal article" date="2014" name="Genome Announc.">
        <title>Genome Sequence and Methylome of Soil Bacterium Gemmatirosa kalamazoonensis KBS708T, a Member of the Rarely Cultivated Gemmatimonadetes Phylum.</title>
        <authorList>
            <person name="Debruyn J.M."/>
            <person name="Radosevich M."/>
            <person name="Wommack K.E."/>
            <person name="Polson S.W."/>
            <person name="Hauser L.J."/>
            <person name="Fawaz M.N."/>
            <person name="Korlach J."/>
            <person name="Tsai Y.C."/>
        </authorList>
    </citation>
    <scope>NUCLEOTIDE SEQUENCE [LARGE SCALE GENOMIC DNA]</scope>
    <source>
        <strain evidence="1 2">KBS708</strain>
        <plasmid evidence="2">Plasmid 1</plasmid>
    </source>
</reference>
<proteinExistence type="predicted"/>
<accession>W0RST5</accession>
<dbReference type="KEGG" id="gba:J421_5108"/>
<geneLocation type="plasmid" evidence="1 2">
    <name>1</name>
</geneLocation>
<dbReference type="OrthoDB" id="5726340at2"/>
<dbReference type="InParanoid" id="W0RST5"/>